<comment type="caution">
    <text evidence="2">The sequence shown here is derived from an EMBL/GenBank/DDBJ whole genome shotgun (WGS) entry which is preliminary data.</text>
</comment>
<proteinExistence type="predicted"/>
<dbReference type="EMBL" id="CAJVPY010008641">
    <property type="protein sequence ID" value="CAG8698818.1"/>
    <property type="molecule type" value="Genomic_DNA"/>
</dbReference>
<dbReference type="OrthoDB" id="2439730at2759"/>
<feature type="transmembrane region" description="Helical" evidence="1">
    <location>
        <begin position="6"/>
        <end position="22"/>
    </location>
</feature>
<sequence length="245" mass="27901">MSIFFLSLMTNLAILVSLLIRFSTRNKIFIKDEIVMFLISSIFSILFSAADIDNEKNLNWWCSPINEPMIPFILSLAYLLFTTFFFISLKLRIKSAKSSTQNESDDTLNESHENNLFGAGNESNSLHFVEIEKITSYIFAVWLILFIYTITQVAMVDSVVIGVYYMFGRSNSNTNLVLTPITTNSTSRESRRSFRESVRNSFQKIFTKIQVQVVQHQTVDSYSDCGDDGHVRLEIPTVCVSSSVS</sequence>
<dbReference type="AlphaFoldDB" id="A0A9N9HP84"/>
<keyword evidence="1" id="KW-1133">Transmembrane helix</keyword>
<keyword evidence="1" id="KW-0472">Membrane</keyword>
<feature type="transmembrane region" description="Helical" evidence="1">
    <location>
        <begin position="137"/>
        <end position="167"/>
    </location>
</feature>
<evidence type="ECO:0000313" key="2">
    <source>
        <dbReference type="EMBL" id="CAG8698818.1"/>
    </source>
</evidence>
<name>A0A9N9HP84_9GLOM</name>
<feature type="transmembrane region" description="Helical" evidence="1">
    <location>
        <begin position="34"/>
        <end position="50"/>
    </location>
</feature>
<evidence type="ECO:0000256" key="1">
    <source>
        <dbReference type="SAM" id="Phobius"/>
    </source>
</evidence>
<keyword evidence="3" id="KW-1185">Reference proteome</keyword>
<keyword evidence="1" id="KW-0812">Transmembrane</keyword>
<accession>A0A9N9HP84</accession>
<gene>
    <name evidence="2" type="ORF">DERYTH_LOCUS12854</name>
</gene>
<organism evidence="2 3">
    <name type="scientific">Dentiscutata erythropus</name>
    <dbReference type="NCBI Taxonomy" id="1348616"/>
    <lineage>
        <taxon>Eukaryota</taxon>
        <taxon>Fungi</taxon>
        <taxon>Fungi incertae sedis</taxon>
        <taxon>Mucoromycota</taxon>
        <taxon>Glomeromycotina</taxon>
        <taxon>Glomeromycetes</taxon>
        <taxon>Diversisporales</taxon>
        <taxon>Gigasporaceae</taxon>
        <taxon>Dentiscutata</taxon>
    </lineage>
</organism>
<dbReference type="Proteomes" id="UP000789405">
    <property type="component" value="Unassembled WGS sequence"/>
</dbReference>
<protein>
    <submittedName>
        <fullName evidence="2">7491_t:CDS:1</fullName>
    </submittedName>
</protein>
<reference evidence="2" key="1">
    <citation type="submission" date="2021-06" db="EMBL/GenBank/DDBJ databases">
        <authorList>
            <person name="Kallberg Y."/>
            <person name="Tangrot J."/>
            <person name="Rosling A."/>
        </authorList>
    </citation>
    <scope>NUCLEOTIDE SEQUENCE</scope>
    <source>
        <strain evidence="2">MA453B</strain>
    </source>
</reference>
<feature type="transmembrane region" description="Helical" evidence="1">
    <location>
        <begin position="70"/>
        <end position="89"/>
    </location>
</feature>
<evidence type="ECO:0000313" key="3">
    <source>
        <dbReference type="Proteomes" id="UP000789405"/>
    </source>
</evidence>